<dbReference type="GO" id="GO:0004252">
    <property type="term" value="F:serine-type endopeptidase activity"/>
    <property type="evidence" value="ECO:0007669"/>
    <property type="project" value="TreeGrafter"/>
</dbReference>
<dbReference type="InterPro" id="IPR029058">
    <property type="entry name" value="AB_hydrolase_fold"/>
</dbReference>
<dbReference type="Proteomes" id="UP000635726">
    <property type="component" value="Unassembled WGS sequence"/>
</dbReference>
<dbReference type="Gene3D" id="2.120.10.30">
    <property type="entry name" value="TolB, C-terminal domain"/>
    <property type="match status" value="1"/>
</dbReference>
<proteinExistence type="predicted"/>
<protein>
    <submittedName>
        <fullName evidence="5">Peptidase S9</fullName>
    </submittedName>
</protein>
<evidence type="ECO:0000256" key="2">
    <source>
        <dbReference type="ARBA" id="ARBA00022825"/>
    </source>
</evidence>
<comment type="caution">
    <text evidence="5">The sequence shown here is derived from an EMBL/GenBank/DDBJ whole genome shotgun (WGS) entry which is preliminary data.</text>
</comment>
<dbReference type="Pfam" id="PF07676">
    <property type="entry name" value="PD40"/>
    <property type="match status" value="2"/>
</dbReference>
<dbReference type="Pfam" id="PF00326">
    <property type="entry name" value="Peptidase_S9"/>
    <property type="match status" value="1"/>
</dbReference>
<evidence type="ECO:0000256" key="3">
    <source>
        <dbReference type="SAM" id="MobiDB-lite"/>
    </source>
</evidence>
<dbReference type="SUPFAM" id="SSF53474">
    <property type="entry name" value="alpha/beta-Hydrolases"/>
    <property type="match status" value="1"/>
</dbReference>
<reference evidence="5" key="1">
    <citation type="journal article" date="2014" name="Int. J. Syst. Evol. Microbiol.">
        <title>Complete genome sequence of Corynebacterium casei LMG S-19264T (=DSM 44701T), isolated from a smear-ripened cheese.</title>
        <authorList>
            <consortium name="US DOE Joint Genome Institute (JGI-PGF)"/>
            <person name="Walter F."/>
            <person name="Albersmeier A."/>
            <person name="Kalinowski J."/>
            <person name="Ruckert C."/>
        </authorList>
    </citation>
    <scope>NUCLEOTIDE SEQUENCE</scope>
    <source>
        <strain evidence="5">JCM 14371</strain>
    </source>
</reference>
<reference evidence="5" key="2">
    <citation type="submission" date="2020-09" db="EMBL/GenBank/DDBJ databases">
        <authorList>
            <person name="Sun Q."/>
            <person name="Ohkuma M."/>
        </authorList>
    </citation>
    <scope>NUCLEOTIDE SEQUENCE</scope>
    <source>
        <strain evidence="5">JCM 14371</strain>
    </source>
</reference>
<organism evidence="5 6">
    <name type="scientific">Deinococcus aquiradiocola</name>
    <dbReference type="NCBI Taxonomy" id="393059"/>
    <lineage>
        <taxon>Bacteria</taxon>
        <taxon>Thermotogati</taxon>
        <taxon>Deinococcota</taxon>
        <taxon>Deinococci</taxon>
        <taxon>Deinococcales</taxon>
        <taxon>Deinococcaceae</taxon>
        <taxon>Deinococcus</taxon>
    </lineage>
</organism>
<dbReference type="Gene3D" id="3.40.50.1820">
    <property type="entry name" value="alpha/beta hydrolase"/>
    <property type="match status" value="1"/>
</dbReference>
<dbReference type="PANTHER" id="PTHR42776:SF27">
    <property type="entry name" value="DIPEPTIDYL PEPTIDASE FAMILY MEMBER 6"/>
    <property type="match status" value="1"/>
</dbReference>
<dbReference type="PANTHER" id="PTHR42776">
    <property type="entry name" value="SERINE PEPTIDASE S9 FAMILY MEMBER"/>
    <property type="match status" value="1"/>
</dbReference>
<feature type="compositionally biased region" description="Polar residues" evidence="3">
    <location>
        <begin position="59"/>
        <end position="75"/>
    </location>
</feature>
<evidence type="ECO:0000313" key="6">
    <source>
        <dbReference type="Proteomes" id="UP000635726"/>
    </source>
</evidence>
<keyword evidence="1" id="KW-0378">Hydrolase</keyword>
<sequence length="681" mass="74482">MLEQAMSSAPLPSSPAAPSTLAARPESLYALQFPSDPQLSPDGTRVAFVLTSIRPETPDTASTPDTAGTVSTTGTPDPERPRYFSAVHVSDGGAPRPLTAGDARDSSPRWSPDGTQLAFLSDRSGRPQLYLLPLAGGEARQITRYATGVSSPAWSPDGRYLSFLTRADAVDRRDELGEARVVTSVLYRANGSGMTPPAPAALYLHDLQKGTTRPWHAPERDIDDLVWLPGTQGALLVSSATQDDAIHWRRDVFRLPLPDGDAPATPTQVTRWAAPIGQLAVHPDGQRFAGVGRPPGSINTHDAHVYLFGPDGTGTRLDPDWDRPAGNIVAGDLHVGRFPTRPVWRDDATLTVTYTVGGTAGLYDVTLAGTVTPRLHDPHGAVTAFTAHGEHLAHISESAARPTEVHLNGTRITRHGEHLPFTPAEPRRVTFQTEDGEGEGWILLPPGEDRVPALLNIHGGPHTAYGYGFMHEFQLFAQAGYGVCYSNPRGSVGYGQAWSEAIHGRWGTVDRADLEAFFDACLQQEPRLDAARTGVMGGSYGGYMTNLITSRTTRFQVAVTDRSICNLISFGGTSDIGMRFWDDELGGNFHRRDDVDRLWAMSPLRDVQDVRTPTLVIHSLQDLRCPIEQAEQWFAALQLHGIESRFVRFPDEDHELSRSGRPDRRVKRLQEYLDWIARHLP</sequence>
<feature type="domain" description="Peptidase S9 prolyl oligopeptidase catalytic" evidence="4">
    <location>
        <begin position="468"/>
        <end position="680"/>
    </location>
</feature>
<keyword evidence="2" id="KW-0645">Protease</keyword>
<accession>A0A917PK87</accession>
<dbReference type="InterPro" id="IPR011042">
    <property type="entry name" value="6-blade_b-propeller_TolB-like"/>
</dbReference>
<keyword evidence="6" id="KW-1185">Reference proteome</keyword>
<dbReference type="AlphaFoldDB" id="A0A917PK87"/>
<dbReference type="InterPro" id="IPR001375">
    <property type="entry name" value="Peptidase_S9_cat"/>
</dbReference>
<name>A0A917PK87_9DEIO</name>
<gene>
    <name evidence="5" type="ORF">GCM10008939_28060</name>
</gene>
<evidence type="ECO:0000313" key="5">
    <source>
        <dbReference type="EMBL" id="GGJ82539.1"/>
    </source>
</evidence>
<evidence type="ECO:0000256" key="1">
    <source>
        <dbReference type="ARBA" id="ARBA00022801"/>
    </source>
</evidence>
<dbReference type="EMBL" id="BMOE01000010">
    <property type="protein sequence ID" value="GGJ82539.1"/>
    <property type="molecule type" value="Genomic_DNA"/>
</dbReference>
<feature type="compositionally biased region" description="Low complexity" evidence="3">
    <location>
        <begin position="7"/>
        <end position="21"/>
    </location>
</feature>
<feature type="region of interest" description="Disordered" evidence="3">
    <location>
        <begin position="1"/>
        <end position="21"/>
    </location>
</feature>
<dbReference type="SUPFAM" id="SSF82171">
    <property type="entry name" value="DPP6 N-terminal domain-like"/>
    <property type="match status" value="1"/>
</dbReference>
<evidence type="ECO:0000259" key="4">
    <source>
        <dbReference type="Pfam" id="PF00326"/>
    </source>
</evidence>
<dbReference type="GO" id="GO:0006508">
    <property type="term" value="P:proteolysis"/>
    <property type="evidence" value="ECO:0007669"/>
    <property type="project" value="InterPro"/>
</dbReference>
<keyword evidence="2" id="KW-0720">Serine protease</keyword>
<dbReference type="InterPro" id="IPR011659">
    <property type="entry name" value="WD40"/>
</dbReference>
<feature type="region of interest" description="Disordered" evidence="3">
    <location>
        <begin position="54"/>
        <end position="112"/>
    </location>
</feature>